<dbReference type="PANTHER" id="PTHR35851">
    <property type="entry name" value="CELL DIVISION PROTEIN FTSQ"/>
    <property type="match status" value="1"/>
</dbReference>
<evidence type="ECO:0000256" key="9">
    <source>
        <dbReference type="HAMAP-Rule" id="MF_00911"/>
    </source>
</evidence>
<dbReference type="EMBL" id="CP000157">
    <property type="protein sequence ID" value="ABC62455.1"/>
    <property type="molecule type" value="Genomic_DNA"/>
</dbReference>
<keyword evidence="6 9" id="KW-1133">Transmembrane helix</keyword>
<dbReference type="Proteomes" id="UP000008808">
    <property type="component" value="Chromosome"/>
</dbReference>
<dbReference type="HOGENOM" id="CLU_061141_1_0_5"/>
<dbReference type="KEGG" id="eli:ELI_01815"/>
<evidence type="ECO:0000256" key="7">
    <source>
        <dbReference type="ARBA" id="ARBA00023136"/>
    </source>
</evidence>
<comment type="subcellular location">
    <subcellularLocation>
        <location evidence="9">Cell inner membrane</location>
        <topology evidence="9">Single-pass type II membrane protein</topology>
    </subcellularLocation>
    <subcellularLocation>
        <location evidence="1">Membrane</location>
    </subcellularLocation>
    <text evidence="9">Localizes to the division septum.</text>
</comment>
<dbReference type="OrthoDB" id="9783091at2"/>
<dbReference type="PROSITE" id="PS51779">
    <property type="entry name" value="POTRA"/>
    <property type="match status" value="1"/>
</dbReference>
<evidence type="ECO:0000259" key="11">
    <source>
        <dbReference type="PROSITE" id="PS51779"/>
    </source>
</evidence>
<proteinExistence type="inferred from homology"/>
<feature type="transmembrane region" description="Helical" evidence="9">
    <location>
        <begin position="53"/>
        <end position="75"/>
    </location>
</feature>
<gene>
    <name evidence="9" type="primary">ftsQ</name>
    <name evidence="12" type="ordered locus">ELI_01815</name>
</gene>
<feature type="region of interest" description="Disordered" evidence="10">
    <location>
        <begin position="1"/>
        <end position="30"/>
    </location>
</feature>
<evidence type="ECO:0000256" key="8">
    <source>
        <dbReference type="ARBA" id="ARBA00023306"/>
    </source>
</evidence>
<dbReference type="eggNOG" id="COG1589">
    <property type="taxonomic scope" value="Bacteria"/>
</dbReference>
<keyword evidence="8 9" id="KW-0131">Cell cycle</keyword>
<keyword evidence="13" id="KW-1185">Reference proteome</keyword>
<dbReference type="GO" id="GO:0005886">
    <property type="term" value="C:plasma membrane"/>
    <property type="evidence" value="ECO:0007669"/>
    <property type="project" value="UniProtKB-SubCell"/>
</dbReference>
<sequence>MATRVKRKTQGVRRSTAARNRANKARQARDRGKGLFDGAMAMLPFTDEQLQRVFLAIILGGAVALAWFVASLAGVPAMARAELAAVASDAGFEVRRVRVSGVDRMNELKVYEAALGQRDTPMPLVDLESLREELVELPWVRDARVSRQLPDSLVIDIVERTPHAALAKPGRLVLIDATGEELEPITEANAKGMLRVSGPGAAKQVAALGELLDAAPALKPRVTAAEWVGNRRWNLTFATDQMLALPQGEDEAATALINFARLDGQNRLLGGKVATFDMRVPERVYMRIPGRSQQVLDSTGAQ</sequence>
<dbReference type="InterPro" id="IPR005548">
    <property type="entry name" value="Cell_div_FtsQ/DivIB_C"/>
</dbReference>
<dbReference type="RefSeq" id="WP_011413331.1">
    <property type="nucleotide sequence ID" value="NC_007722.1"/>
</dbReference>
<dbReference type="GO" id="GO:0090529">
    <property type="term" value="P:cell septum assembly"/>
    <property type="evidence" value="ECO:0007669"/>
    <property type="project" value="InterPro"/>
</dbReference>
<name>Q2NCY6_ERYLH</name>
<dbReference type="Pfam" id="PF08478">
    <property type="entry name" value="POTRA_1"/>
    <property type="match status" value="1"/>
</dbReference>
<evidence type="ECO:0000256" key="6">
    <source>
        <dbReference type="ARBA" id="ARBA00022989"/>
    </source>
</evidence>
<dbReference type="InterPro" id="IPR034746">
    <property type="entry name" value="POTRA"/>
</dbReference>
<dbReference type="GO" id="GO:0032153">
    <property type="term" value="C:cell division site"/>
    <property type="evidence" value="ECO:0007669"/>
    <property type="project" value="UniProtKB-UniRule"/>
</dbReference>
<organism evidence="12 13">
    <name type="scientific">Erythrobacter litoralis (strain HTCC2594)</name>
    <dbReference type="NCBI Taxonomy" id="314225"/>
    <lineage>
        <taxon>Bacteria</taxon>
        <taxon>Pseudomonadati</taxon>
        <taxon>Pseudomonadota</taxon>
        <taxon>Alphaproteobacteria</taxon>
        <taxon>Sphingomonadales</taxon>
        <taxon>Erythrobacteraceae</taxon>
        <taxon>Erythrobacter/Porphyrobacter group</taxon>
        <taxon>Erythrobacter</taxon>
    </lineage>
</organism>
<reference evidence="13" key="1">
    <citation type="journal article" date="2009" name="J. Bacteriol.">
        <title>Complete genome sequence of Erythrobacter litoralis HTCC2594.</title>
        <authorList>
            <person name="Oh H.M."/>
            <person name="Giovannoni S.J."/>
            <person name="Ferriera S."/>
            <person name="Johnson J."/>
            <person name="Cho J.C."/>
        </authorList>
    </citation>
    <scope>NUCLEOTIDE SEQUENCE [LARGE SCALE GENOMIC DNA]</scope>
    <source>
        <strain evidence="13">HTCC2594</strain>
    </source>
</reference>
<evidence type="ECO:0000256" key="1">
    <source>
        <dbReference type="ARBA" id="ARBA00004370"/>
    </source>
</evidence>
<comment type="function">
    <text evidence="9">Essential cell division protein.</text>
</comment>
<evidence type="ECO:0000313" key="12">
    <source>
        <dbReference type="EMBL" id="ABC62455.1"/>
    </source>
</evidence>
<dbReference type="STRING" id="314225.ELI_01815"/>
<dbReference type="Pfam" id="PF03799">
    <property type="entry name" value="FtsQ_DivIB_C"/>
    <property type="match status" value="1"/>
</dbReference>
<dbReference type="InterPro" id="IPR026579">
    <property type="entry name" value="FtsQ"/>
</dbReference>
<dbReference type="InterPro" id="IPR013685">
    <property type="entry name" value="POTRA_FtsQ_type"/>
</dbReference>
<evidence type="ECO:0000256" key="2">
    <source>
        <dbReference type="ARBA" id="ARBA00022475"/>
    </source>
</evidence>
<keyword evidence="2 9" id="KW-1003">Cell membrane</keyword>
<dbReference type="HAMAP" id="MF_00911">
    <property type="entry name" value="FtsQ_subfam"/>
    <property type="match status" value="1"/>
</dbReference>
<feature type="domain" description="POTRA" evidence="11">
    <location>
        <begin position="92"/>
        <end position="160"/>
    </location>
</feature>
<dbReference type="AlphaFoldDB" id="Q2NCY6"/>
<keyword evidence="5 9" id="KW-0812">Transmembrane</keyword>
<feature type="compositionally biased region" description="Basic residues" evidence="10">
    <location>
        <begin position="1"/>
        <end position="11"/>
    </location>
</feature>
<comment type="similarity">
    <text evidence="9">Belongs to the FtsQ/DivIB family. FtsQ subfamily.</text>
</comment>
<evidence type="ECO:0000313" key="13">
    <source>
        <dbReference type="Proteomes" id="UP000008808"/>
    </source>
</evidence>
<keyword evidence="3 9" id="KW-0997">Cell inner membrane</keyword>
<accession>Q2NCY6</accession>
<keyword evidence="7 9" id="KW-0472">Membrane</keyword>
<dbReference type="PANTHER" id="PTHR35851:SF1">
    <property type="entry name" value="CELL DIVISION PROTEIN FTSQ"/>
    <property type="match status" value="1"/>
</dbReference>
<evidence type="ECO:0000256" key="4">
    <source>
        <dbReference type="ARBA" id="ARBA00022618"/>
    </source>
</evidence>
<dbReference type="Gene3D" id="3.10.20.310">
    <property type="entry name" value="membrane protein fhac"/>
    <property type="match status" value="1"/>
</dbReference>
<evidence type="ECO:0000256" key="3">
    <source>
        <dbReference type="ARBA" id="ARBA00022519"/>
    </source>
</evidence>
<dbReference type="GO" id="GO:0043093">
    <property type="term" value="P:FtsZ-dependent cytokinesis"/>
    <property type="evidence" value="ECO:0007669"/>
    <property type="project" value="UniProtKB-UniRule"/>
</dbReference>
<keyword evidence="4 9" id="KW-0132">Cell division</keyword>
<protein>
    <recommendedName>
        <fullName evidence="9">Cell division protein FtsQ</fullName>
    </recommendedName>
</protein>
<evidence type="ECO:0000256" key="5">
    <source>
        <dbReference type="ARBA" id="ARBA00022692"/>
    </source>
</evidence>
<evidence type="ECO:0000256" key="10">
    <source>
        <dbReference type="SAM" id="MobiDB-lite"/>
    </source>
</evidence>